<comment type="similarity">
    <text evidence="2">Belongs to the DoxX family.</text>
</comment>
<keyword evidence="9" id="KW-1185">Reference proteome</keyword>
<evidence type="ECO:0000256" key="2">
    <source>
        <dbReference type="ARBA" id="ARBA00006679"/>
    </source>
</evidence>
<dbReference type="InterPro" id="IPR051907">
    <property type="entry name" value="DoxX-like_oxidoreductase"/>
</dbReference>
<sequence>MTNIWNSFINITLRWPESVAAYIQWLGPLVARLVVGEIFITAGWGKLQNLEAITENFISWGIPFPHILTPFTSGAEFVCGILIILGLFTRISGGILGVIMIVAIKSALWEDVDSLDTLLGFSETAYFAIFFWLAIAGPGKVSLDHLLTRK</sequence>
<name>A0ABQ3ARH5_9GAMM</name>
<dbReference type="Proteomes" id="UP000619761">
    <property type="component" value="Unassembled WGS sequence"/>
</dbReference>
<dbReference type="PANTHER" id="PTHR33452:SF1">
    <property type="entry name" value="INNER MEMBRANE PROTEIN YPHA-RELATED"/>
    <property type="match status" value="1"/>
</dbReference>
<dbReference type="InterPro" id="IPR032808">
    <property type="entry name" value="DoxX"/>
</dbReference>
<dbReference type="RefSeq" id="WP_189416070.1">
    <property type="nucleotide sequence ID" value="NZ_BMYZ01000001.1"/>
</dbReference>
<comment type="caution">
    <text evidence="8">The sequence shown here is derived from an EMBL/GenBank/DDBJ whole genome shotgun (WGS) entry which is preliminary data.</text>
</comment>
<evidence type="ECO:0000256" key="6">
    <source>
        <dbReference type="ARBA" id="ARBA00023136"/>
    </source>
</evidence>
<keyword evidence="6 7" id="KW-0472">Membrane</keyword>
<evidence type="ECO:0008006" key="10">
    <source>
        <dbReference type="Google" id="ProtNLM"/>
    </source>
</evidence>
<evidence type="ECO:0000256" key="1">
    <source>
        <dbReference type="ARBA" id="ARBA00004651"/>
    </source>
</evidence>
<gene>
    <name evidence="8" type="ORF">GCM10011613_06860</name>
</gene>
<dbReference type="Pfam" id="PF07681">
    <property type="entry name" value="DoxX"/>
    <property type="match status" value="1"/>
</dbReference>
<evidence type="ECO:0000256" key="5">
    <source>
        <dbReference type="ARBA" id="ARBA00022989"/>
    </source>
</evidence>
<evidence type="ECO:0000256" key="7">
    <source>
        <dbReference type="SAM" id="Phobius"/>
    </source>
</evidence>
<reference evidence="9" key="1">
    <citation type="journal article" date="2019" name="Int. J. Syst. Evol. Microbiol.">
        <title>The Global Catalogue of Microorganisms (GCM) 10K type strain sequencing project: providing services to taxonomists for standard genome sequencing and annotation.</title>
        <authorList>
            <consortium name="The Broad Institute Genomics Platform"/>
            <consortium name="The Broad Institute Genome Sequencing Center for Infectious Disease"/>
            <person name="Wu L."/>
            <person name="Ma J."/>
        </authorList>
    </citation>
    <scope>NUCLEOTIDE SEQUENCE [LARGE SCALE GENOMIC DNA]</scope>
    <source>
        <strain evidence="9">KCTC 32239</strain>
    </source>
</reference>
<keyword evidence="3" id="KW-1003">Cell membrane</keyword>
<comment type="subcellular location">
    <subcellularLocation>
        <location evidence="1">Cell membrane</location>
        <topology evidence="1">Multi-pass membrane protein</topology>
    </subcellularLocation>
</comment>
<dbReference type="PANTHER" id="PTHR33452">
    <property type="entry name" value="OXIDOREDUCTASE CATD-RELATED"/>
    <property type="match status" value="1"/>
</dbReference>
<evidence type="ECO:0000313" key="9">
    <source>
        <dbReference type="Proteomes" id="UP000619761"/>
    </source>
</evidence>
<evidence type="ECO:0000256" key="4">
    <source>
        <dbReference type="ARBA" id="ARBA00022692"/>
    </source>
</evidence>
<keyword evidence="4 7" id="KW-0812">Transmembrane</keyword>
<organism evidence="8 9">
    <name type="scientific">Cellvibrio zantedeschiae</name>
    <dbReference type="NCBI Taxonomy" id="1237077"/>
    <lineage>
        <taxon>Bacteria</taxon>
        <taxon>Pseudomonadati</taxon>
        <taxon>Pseudomonadota</taxon>
        <taxon>Gammaproteobacteria</taxon>
        <taxon>Cellvibrionales</taxon>
        <taxon>Cellvibrionaceae</taxon>
        <taxon>Cellvibrio</taxon>
    </lineage>
</organism>
<feature type="transmembrane region" description="Helical" evidence="7">
    <location>
        <begin position="77"/>
        <end position="104"/>
    </location>
</feature>
<dbReference type="EMBL" id="BMYZ01000001">
    <property type="protein sequence ID" value="GGY65612.1"/>
    <property type="molecule type" value="Genomic_DNA"/>
</dbReference>
<accession>A0ABQ3ARH5</accession>
<evidence type="ECO:0000313" key="8">
    <source>
        <dbReference type="EMBL" id="GGY65612.1"/>
    </source>
</evidence>
<evidence type="ECO:0000256" key="3">
    <source>
        <dbReference type="ARBA" id="ARBA00022475"/>
    </source>
</evidence>
<protein>
    <recommendedName>
        <fullName evidence="10">DoxX family protein</fullName>
    </recommendedName>
</protein>
<proteinExistence type="inferred from homology"/>
<keyword evidence="5 7" id="KW-1133">Transmembrane helix</keyword>
<feature type="transmembrane region" description="Helical" evidence="7">
    <location>
        <begin position="124"/>
        <end position="143"/>
    </location>
</feature>